<evidence type="ECO:0000256" key="5">
    <source>
        <dbReference type="RuleBase" id="RU361154"/>
    </source>
</evidence>
<dbReference type="InterPro" id="IPR032312">
    <property type="entry name" value="LacZ_4"/>
</dbReference>
<dbReference type="Pfam" id="PF02837">
    <property type="entry name" value="Glyco_hydro_2_N"/>
    <property type="match status" value="1"/>
</dbReference>
<keyword evidence="3 5" id="KW-0326">Glycosidase</keyword>
<evidence type="ECO:0000313" key="9">
    <source>
        <dbReference type="Proteomes" id="UP001056384"/>
    </source>
</evidence>
<dbReference type="InterPro" id="IPR006104">
    <property type="entry name" value="Glyco_hydro_2_N"/>
</dbReference>
<dbReference type="Pfam" id="PF02836">
    <property type="entry name" value="Glyco_hydro_2_C"/>
    <property type="match status" value="1"/>
</dbReference>
<evidence type="ECO:0000256" key="2">
    <source>
        <dbReference type="ARBA" id="ARBA00022801"/>
    </source>
</evidence>
<reference evidence="8" key="1">
    <citation type="submission" date="2022-06" db="EMBL/GenBank/DDBJ databases">
        <title>Complete genome sequences of two strains of the flax pathogen Septoria linicola.</title>
        <authorList>
            <person name="Lapalu N."/>
            <person name="Simon A."/>
            <person name="Demenou B."/>
            <person name="Paumier D."/>
            <person name="Guillot M.-P."/>
            <person name="Gout L."/>
            <person name="Valade R."/>
        </authorList>
    </citation>
    <scope>NUCLEOTIDE SEQUENCE</scope>
    <source>
        <strain evidence="8">SE15195</strain>
    </source>
</reference>
<dbReference type="InterPro" id="IPR006102">
    <property type="entry name" value="Ig-like_GH2"/>
</dbReference>
<dbReference type="InterPro" id="IPR013783">
    <property type="entry name" value="Ig-like_fold"/>
</dbReference>
<comment type="similarity">
    <text evidence="1 5">Belongs to the glycosyl hydrolase 2 family.</text>
</comment>
<dbReference type="SUPFAM" id="SSF49303">
    <property type="entry name" value="beta-Galactosidase/glucuronidase domain"/>
    <property type="match status" value="2"/>
</dbReference>
<name>A0A9Q9AY36_9PEZI</name>
<dbReference type="Pfam" id="PF16353">
    <property type="entry name" value="LacZ_4"/>
    <property type="match status" value="1"/>
</dbReference>
<dbReference type="InterPro" id="IPR050347">
    <property type="entry name" value="Bact_Beta-galactosidase"/>
</dbReference>
<dbReference type="InterPro" id="IPR017853">
    <property type="entry name" value="GH"/>
</dbReference>
<evidence type="ECO:0000313" key="8">
    <source>
        <dbReference type="EMBL" id="USW54625.1"/>
    </source>
</evidence>
<evidence type="ECO:0000256" key="4">
    <source>
        <dbReference type="ARBA" id="ARBA00032230"/>
    </source>
</evidence>
<dbReference type="Gene3D" id="2.60.120.260">
    <property type="entry name" value="Galactose-binding domain-like"/>
    <property type="match status" value="1"/>
</dbReference>
<feature type="region of interest" description="Disordered" evidence="6">
    <location>
        <begin position="61"/>
        <end position="86"/>
    </location>
</feature>
<feature type="compositionally biased region" description="Polar residues" evidence="6">
    <location>
        <begin position="76"/>
        <end position="86"/>
    </location>
</feature>
<dbReference type="PRINTS" id="PR00132">
    <property type="entry name" value="GLHYDRLASE2"/>
</dbReference>
<evidence type="ECO:0000256" key="3">
    <source>
        <dbReference type="ARBA" id="ARBA00023295"/>
    </source>
</evidence>
<dbReference type="SMART" id="SM01038">
    <property type="entry name" value="Bgal_small_N"/>
    <property type="match status" value="1"/>
</dbReference>
<dbReference type="Pfam" id="PF00703">
    <property type="entry name" value="Glyco_hydro_2"/>
    <property type="match status" value="1"/>
</dbReference>
<dbReference type="PANTHER" id="PTHR46323">
    <property type="entry name" value="BETA-GALACTOSIDASE"/>
    <property type="match status" value="1"/>
</dbReference>
<dbReference type="InterPro" id="IPR011013">
    <property type="entry name" value="Gal_mutarotase_sf_dom"/>
</dbReference>
<sequence length="1068" mass="119749">MSSDENMPFILHRTESCLPDYSNEEVVHRNRLPHRAYHISEDSLLLSGQWHFHYARTPLHAPNPKGSDESELFTPESPTSAISSTDEASLDFVEPGIKAEWTNIAVPSHWQLQGHGRPQYTNVIYPFPVCPPFVPTENPTGSYKKHFYVPKSWSTRSQLRLRFEGVDSAFHVWVNGTAVGYSQGSRNPSEFDITDFVSRSDDNEVFVRVYQWSDGSYIEDQDQWWLSGIFRDVYLVALPESRIEDFQIRTDLDSEYLNADLQVSVKLQLSQKVDIRLKLTDAVGGLVSEASFHVEQGQQSAEHSLRVAQPSKWTAETPYLYNLAISVAADSGEVLQQIHQRVGFRSVEIKDGLLKVNGQRILLQGVNRHDHHPRFGRAVPLAFIREDLLLMKRHNINALRCSHYPPDPRMLDLCDELGLWVMDEADLECHGFYDAVARPLSIPEEMDYEERKKLAFPQAAAYTSNNPKWKAQYVDRIASVVQRDKNHASVIIWSLGNEAFYGENHQSMYDYARKADPTRPVHYEGDGHALSADMFSYMYPSVDRLIQLAASEGIDNGRYEKPIVLCEYAHAMGNGPGNLRGYQNAFRQHERLQGGFIWEWANHGLLSETPQGKPFYGYGGDFGDIPNDSTFVMDGLCFSNHTPTPGLIEYKKVIEPVKVEFKSGKLTVANLYDFVTLEHLSAVYKVESLEDRSRLLHSGTIKLPEIKPGHSAEVVMPTQHLQVTGASAWLTLSFRQRNDSLWADAGHEIAWFQHQICSATQNSKPALRDSGILRLGTSTTTWNVSSGNFKMTFDRSVGGLVSWVSDGHELLCGNDQGSALAPGFYRAPTDNDRPKDDLDWKRYGLDMMTAQLRTSSVERVSAGEIEISVSVFMAPPILDWGFEARLVYRITAAETLAVKAEVTPTGKMPNTLPRVGLDLRLNKDLNAAFYHGLGPGESYPDKQAAQRMGVYTSEVAALSTEYEVPQENGNRMGARRVQFTNEDGTGLQATRVEDEDSFAWAAGYHSAHALDVARHPCDLVEDDALLVRLDVATAGVGTAACGPGILPKDEVKCEKYAFAFQLQKVSGR</sequence>
<dbReference type="Gene3D" id="3.20.20.80">
    <property type="entry name" value="Glycosidases"/>
    <property type="match status" value="1"/>
</dbReference>
<dbReference type="FunFam" id="3.20.20.80:FF:000018">
    <property type="entry name" value="Beta-galactosidase"/>
    <property type="match status" value="1"/>
</dbReference>
<feature type="domain" description="Beta galactosidase small chain/" evidence="7">
    <location>
        <begin position="783"/>
        <end position="1063"/>
    </location>
</feature>
<dbReference type="GO" id="GO:0009341">
    <property type="term" value="C:beta-galactosidase complex"/>
    <property type="evidence" value="ECO:0007669"/>
    <property type="project" value="InterPro"/>
</dbReference>
<keyword evidence="2 5" id="KW-0378">Hydrolase</keyword>
<dbReference type="InterPro" id="IPR004199">
    <property type="entry name" value="B-gal_small/dom_5"/>
</dbReference>
<dbReference type="Gene3D" id="2.60.40.10">
    <property type="entry name" value="Immunoglobulins"/>
    <property type="match status" value="2"/>
</dbReference>
<dbReference type="InterPro" id="IPR006103">
    <property type="entry name" value="Glyco_hydro_2_cat"/>
</dbReference>
<gene>
    <name evidence="8" type="ORF">Slin15195_G079440</name>
</gene>
<accession>A0A9Q9AY36</accession>
<dbReference type="SUPFAM" id="SSF49785">
    <property type="entry name" value="Galactose-binding domain-like"/>
    <property type="match status" value="1"/>
</dbReference>
<dbReference type="GO" id="GO:0030246">
    <property type="term" value="F:carbohydrate binding"/>
    <property type="evidence" value="ECO:0007669"/>
    <property type="project" value="InterPro"/>
</dbReference>
<dbReference type="SUPFAM" id="SSF74650">
    <property type="entry name" value="Galactose mutarotase-like"/>
    <property type="match status" value="1"/>
</dbReference>
<evidence type="ECO:0000256" key="1">
    <source>
        <dbReference type="ARBA" id="ARBA00007401"/>
    </source>
</evidence>
<dbReference type="InterPro" id="IPR006101">
    <property type="entry name" value="Glyco_hydro_2"/>
</dbReference>
<dbReference type="AlphaFoldDB" id="A0A9Q9AY36"/>
<dbReference type="InterPro" id="IPR023230">
    <property type="entry name" value="Glyco_hydro_2_CS"/>
</dbReference>
<dbReference type="PANTHER" id="PTHR46323:SF1">
    <property type="entry name" value="LACTASE"/>
    <property type="match status" value="1"/>
</dbReference>
<dbReference type="FunFam" id="2.60.120.260:FF:000125">
    <property type="entry name" value="Intracellular beta-galactosidase BgaD"/>
    <property type="match status" value="1"/>
</dbReference>
<dbReference type="InterPro" id="IPR008979">
    <property type="entry name" value="Galactose-bd-like_sf"/>
</dbReference>
<dbReference type="SUPFAM" id="SSF51445">
    <property type="entry name" value="(Trans)glycosidases"/>
    <property type="match status" value="1"/>
</dbReference>
<dbReference type="PROSITE" id="PS00719">
    <property type="entry name" value="GLYCOSYL_HYDROL_F2_1"/>
    <property type="match status" value="1"/>
</dbReference>
<dbReference type="InterPro" id="IPR014718">
    <property type="entry name" value="GH-type_carb-bd"/>
</dbReference>
<evidence type="ECO:0000259" key="7">
    <source>
        <dbReference type="SMART" id="SM01038"/>
    </source>
</evidence>
<dbReference type="GO" id="GO:0005990">
    <property type="term" value="P:lactose catabolic process"/>
    <property type="evidence" value="ECO:0007669"/>
    <property type="project" value="TreeGrafter"/>
</dbReference>
<dbReference type="Pfam" id="PF02929">
    <property type="entry name" value="Bgal_small_N"/>
    <property type="match status" value="1"/>
</dbReference>
<protein>
    <recommendedName>
        <fullName evidence="4">Lactase</fullName>
    </recommendedName>
</protein>
<keyword evidence="9" id="KW-1185">Reference proteome</keyword>
<dbReference type="InterPro" id="IPR023232">
    <property type="entry name" value="Glyco_hydro_2_AS"/>
</dbReference>
<dbReference type="EMBL" id="CP099423">
    <property type="protein sequence ID" value="USW54625.1"/>
    <property type="molecule type" value="Genomic_DNA"/>
</dbReference>
<dbReference type="Gene3D" id="2.70.98.10">
    <property type="match status" value="1"/>
</dbReference>
<dbReference type="GO" id="GO:0004565">
    <property type="term" value="F:beta-galactosidase activity"/>
    <property type="evidence" value="ECO:0007669"/>
    <property type="project" value="InterPro"/>
</dbReference>
<dbReference type="Proteomes" id="UP001056384">
    <property type="component" value="Chromosome 6"/>
</dbReference>
<proteinExistence type="inferred from homology"/>
<dbReference type="PROSITE" id="PS00608">
    <property type="entry name" value="GLYCOSYL_HYDROL_F2_2"/>
    <property type="match status" value="1"/>
</dbReference>
<organism evidence="8 9">
    <name type="scientific">Septoria linicola</name>
    <dbReference type="NCBI Taxonomy" id="215465"/>
    <lineage>
        <taxon>Eukaryota</taxon>
        <taxon>Fungi</taxon>
        <taxon>Dikarya</taxon>
        <taxon>Ascomycota</taxon>
        <taxon>Pezizomycotina</taxon>
        <taxon>Dothideomycetes</taxon>
        <taxon>Dothideomycetidae</taxon>
        <taxon>Mycosphaerellales</taxon>
        <taxon>Mycosphaerellaceae</taxon>
        <taxon>Septoria</taxon>
    </lineage>
</organism>
<dbReference type="InterPro" id="IPR036156">
    <property type="entry name" value="Beta-gal/glucu_dom_sf"/>
</dbReference>
<evidence type="ECO:0000256" key="6">
    <source>
        <dbReference type="SAM" id="MobiDB-lite"/>
    </source>
</evidence>
<dbReference type="OrthoDB" id="408320at2759"/>